<accession>A0AAV7RN85</accession>
<dbReference type="EMBL" id="JANPWB010000009">
    <property type="protein sequence ID" value="KAJ1154281.1"/>
    <property type="molecule type" value="Genomic_DNA"/>
</dbReference>
<keyword evidence="2" id="KW-1185">Reference proteome</keyword>
<comment type="caution">
    <text evidence="1">The sequence shown here is derived from an EMBL/GenBank/DDBJ whole genome shotgun (WGS) entry which is preliminary data.</text>
</comment>
<gene>
    <name evidence="1" type="ORF">NDU88_007034</name>
</gene>
<evidence type="ECO:0000313" key="1">
    <source>
        <dbReference type="EMBL" id="KAJ1154281.1"/>
    </source>
</evidence>
<name>A0AAV7RN85_PLEWA</name>
<sequence>MRNAQRSGNCNHKPMDVLHSRLFERLPKPLQLADCQCWRCPYRQVRSHWRTDSEEAVALPTTLRQQDSTCCITSLNTAWRSPAGVVVLAMQDRQNPSPPRQPPRRGT</sequence>
<proteinExistence type="predicted"/>
<organism evidence="1 2">
    <name type="scientific">Pleurodeles waltl</name>
    <name type="common">Iberian ribbed newt</name>
    <dbReference type="NCBI Taxonomy" id="8319"/>
    <lineage>
        <taxon>Eukaryota</taxon>
        <taxon>Metazoa</taxon>
        <taxon>Chordata</taxon>
        <taxon>Craniata</taxon>
        <taxon>Vertebrata</taxon>
        <taxon>Euteleostomi</taxon>
        <taxon>Amphibia</taxon>
        <taxon>Batrachia</taxon>
        <taxon>Caudata</taxon>
        <taxon>Salamandroidea</taxon>
        <taxon>Salamandridae</taxon>
        <taxon>Pleurodelinae</taxon>
        <taxon>Pleurodeles</taxon>
    </lineage>
</organism>
<reference evidence="1" key="1">
    <citation type="journal article" date="2022" name="bioRxiv">
        <title>Sequencing and chromosome-scale assembly of the giantPleurodeles waltlgenome.</title>
        <authorList>
            <person name="Brown T."/>
            <person name="Elewa A."/>
            <person name="Iarovenko S."/>
            <person name="Subramanian E."/>
            <person name="Araus A.J."/>
            <person name="Petzold A."/>
            <person name="Susuki M."/>
            <person name="Suzuki K.-i.T."/>
            <person name="Hayashi T."/>
            <person name="Toyoda A."/>
            <person name="Oliveira C."/>
            <person name="Osipova E."/>
            <person name="Leigh N.D."/>
            <person name="Simon A."/>
            <person name="Yun M.H."/>
        </authorList>
    </citation>
    <scope>NUCLEOTIDE SEQUENCE</scope>
    <source>
        <strain evidence="1">20211129_DDA</strain>
        <tissue evidence="1">Liver</tissue>
    </source>
</reference>
<protein>
    <submittedName>
        <fullName evidence="1">Uncharacterized protein</fullName>
    </submittedName>
</protein>
<dbReference type="AlphaFoldDB" id="A0AAV7RN85"/>
<dbReference type="Proteomes" id="UP001066276">
    <property type="component" value="Chromosome 5"/>
</dbReference>
<evidence type="ECO:0000313" key="2">
    <source>
        <dbReference type="Proteomes" id="UP001066276"/>
    </source>
</evidence>